<dbReference type="Proteomes" id="UP001236620">
    <property type="component" value="Unassembled WGS sequence"/>
</dbReference>
<keyword evidence="1" id="KW-0812">Transmembrane</keyword>
<keyword evidence="1" id="KW-0472">Membrane</keyword>
<feature type="transmembrane region" description="Helical" evidence="1">
    <location>
        <begin position="102"/>
        <end position="124"/>
    </location>
</feature>
<reference evidence="2" key="1">
    <citation type="submission" date="2023-07" db="EMBL/GenBank/DDBJ databases">
        <title>Genomic Encyclopedia of Type Strains, Phase IV (KMG-IV): sequencing the most valuable type-strain genomes for metagenomic binning, comparative biology and taxonomic classification.</title>
        <authorList>
            <person name="Goeker M."/>
        </authorList>
    </citation>
    <scope>NUCLEOTIDE SEQUENCE [LARGE SCALE GENOMIC DNA]</scope>
    <source>
        <strain evidence="2">DSM 22019</strain>
    </source>
</reference>
<keyword evidence="3" id="KW-1185">Reference proteome</keyword>
<sequence length="158" mass="18921">MKRVIIWSLLLVICTFFFFEYWYLIENFVPLAIKGTKDGREFVLSSRSPNFISEWNQLLGIQFNTLTPKSDWQEFIVREGYELTGYFFGNSIIFEFLEKIKYLLGSLVVLILCNIYRITIFKTFKNVKAYLKNRNDFIVHGYKDTINYLEEFKTKLKI</sequence>
<proteinExistence type="predicted"/>
<evidence type="ECO:0000256" key="1">
    <source>
        <dbReference type="SAM" id="Phobius"/>
    </source>
</evidence>
<name>A0ABU0NED7_9MOLU</name>
<comment type="caution">
    <text evidence="2">The sequence shown here is derived from an EMBL/GenBank/DDBJ whole genome shotgun (WGS) entry which is preliminary data.</text>
</comment>
<dbReference type="EMBL" id="JAUSWP010000002">
    <property type="protein sequence ID" value="MDQ0567765.1"/>
    <property type="molecule type" value="Genomic_DNA"/>
</dbReference>
<gene>
    <name evidence="2" type="ORF">J2Z63_000408</name>
</gene>
<accession>A0ABU0NED7</accession>
<evidence type="ECO:0000313" key="2">
    <source>
        <dbReference type="EMBL" id="MDQ0567765.1"/>
    </source>
</evidence>
<keyword evidence="1" id="KW-1133">Transmembrane helix</keyword>
<feature type="transmembrane region" description="Helical" evidence="1">
    <location>
        <begin position="5"/>
        <end position="24"/>
    </location>
</feature>
<protein>
    <submittedName>
        <fullName evidence="2">Uncharacterized protein</fullName>
    </submittedName>
</protein>
<evidence type="ECO:0000313" key="3">
    <source>
        <dbReference type="Proteomes" id="UP001236620"/>
    </source>
</evidence>
<organism evidence="2 3">
    <name type="scientific">Mycoplasma yeatsii</name>
    <dbReference type="NCBI Taxonomy" id="51365"/>
    <lineage>
        <taxon>Bacteria</taxon>
        <taxon>Bacillati</taxon>
        <taxon>Mycoplasmatota</taxon>
        <taxon>Mollicutes</taxon>
        <taxon>Mycoplasmataceae</taxon>
        <taxon>Mycoplasma</taxon>
    </lineage>
</organism>
<dbReference type="RefSeq" id="WP_307444717.1">
    <property type="nucleotide sequence ID" value="NZ_JAUSWP010000002.1"/>
</dbReference>